<feature type="transmembrane region" description="Helical" evidence="1">
    <location>
        <begin position="65"/>
        <end position="83"/>
    </location>
</feature>
<reference evidence="2" key="1">
    <citation type="submission" date="2020-11" db="EMBL/GenBank/DDBJ databases">
        <title>Carbohydrate-dependent, anaerobic sulfur respiration: A novel catabolism in halophilic archaea.</title>
        <authorList>
            <person name="Sorokin D.Y."/>
            <person name="Messina E."/>
            <person name="Smedile F."/>
            <person name="La Cono V."/>
            <person name="Hallsworth J.E."/>
            <person name="Yakimov M.M."/>
        </authorList>
    </citation>
    <scope>NUCLEOTIDE SEQUENCE</scope>
    <source>
        <strain evidence="2">AArc-S</strain>
    </source>
</reference>
<keyword evidence="3" id="KW-1185">Reference proteome</keyword>
<evidence type="ECO:0000256" key="1">
    <source>
        <dbReference type="SAM" id="Phobius"/>
    </source>
</evidence>
<gene>
    <name evidence="2" type="ORF">AArcS_0164</name>
</gene>
<name>A0A897MLD4_9EURY</name>
<dbReference type="GeneID" id="70683554"/>
<dbReference type="AlphaFoldDB" id="A0A897MLD4"/>
<proteinExistence type="predicted"/>
<evidence type="ECO:0000313" key="3">
    <source>
        <dbReference type="Proteomes" id="UP000663586"/>
    </source>
</evidence>
<keyword evidence="1" id="KW-0812">Transmembrane</keyword>
<dbReference type="Proteomes" id="UP000663586">
    <property type="component" value="Chromosome"/>
</dbReference>
<sequence>MVDLLALAGAVSVVAVVVAALYELRRNSSRRQRVGALVLAVGYATGIVAALGSPAAWLPAPVGESLSLVALALLLLGVSLYRIDREAA</sequence>
<dbReference type="EMBL" id="CP064786">
    <property type="protein sequence ID" value="QSG01404.1"/>
    <property type="molecule type" value="Genomic_DNA"/>
</dbReference>
<keyword evidence="1" id="KW-0472">Membrane</keyword>
<feature type="transmembrane region" description="Helical" evidence="1">
    <location>
        <begin position="36"/>
        <end position="59"/>
    </location>
</feature>
<protein>
    <submittedName>
        <fullName evidence="2">Uncharacterized protein</fullName>
    </submittedName>
</protein>
<dbReference type="KEGG" id="hara:AArcS_0164"/>
<keyword evidence="1" id="KW-1133">Transmembrane helix</keyword>
<dbReference type="RefSeq" id="WP_238478535.1">
    <property type="nucleotide sequence ID" value="NZ_CP064786.1"/>
</dbReference>
<organism evidence="2 3">
    <name type="scientific">Natranaeroarchaeum sulfidigenes</name>
    <dbReference type="NCBI Taxonomy" id="2784880"/>
    <lineage>
        <taxon>Archaea</taxon>
        <taxon>Methanobacteriati</taxon>
        <taxon>Methanobacteriota</taxon>
        <taxon>Stenosarchaea group</taxon>
        <taxon>Halobacteria</taxon>
        <taxon>Halobacteriales</taxon>
        <taxon>Natronoarchaeaceae</taxon>
        <taxon>Natranaeroarchaeum</taxon>
    </lineage>
</organism>
<feature type="transmembrane region" description="Helical" evidence="1">
    <location>
        <begin position="6"/>
        <end position="24"/>
    </location>
</feature>
<accession>A0A897MLD4</accession>
<evidence type="ECO:0000313" key="2">
    <source>
        <dbReference type="EMBL" id="QSG01404.1"/>
    </source>
</evidence>